<dbReference type="OrthoDB" id="6238495at2"/>
<proteinExistence type="predicted"/>
<keyword evidence="2" id="KW-1185">Reference proteome</keyword>
<reference evidence="1 2" key="1">
    <citation type="journal article" date="2012" name="J. Bacteriol.">
        <title>Genome Sequence of Idiomarina xiamenensis Type Strain 10-D-4.</title>
        <authorList>
            <person name="Lai Q."/>
            <person name="Wang L."/>
            <person name="Wang W."/>
            <person name="Shao Z."/>
        </authorList>
    </citation>
    <scope>NUCLEOTIDE SEQUENCE [LARGE SCALE GENOMIC DNA]</scope>
    <source>
        <strain evidence="1 2">10-D-4</strain>
    </source>
</reference>
<dbReference type="SUPFAM" id="SSF50104">
    <property type="entry name" value="Translation proteins SH3-like domain"/>
    <property type="match status" value="1"/>
</dbReference>
<accession>K2KWP0</accession>
<dbReference type="Proteomes" id="UP000014115">
    <property type="component" value="Unassembled WGS sequence"/>
</dbReference>
<dbReference type="InterPro" id="IPR008991">
    <property type="entry name" value="Translation_prot_SH3-like_sf"/>
</dbReference>
<comment type="caution">
    <text evidence="1">The sequence shown here is derived from an EMBL/GenBank/DDBJ whole genome shotgun (WGS) entry which is preliminary data.</text>
</comment>
<dbReference type="STRING" id="740709.A10D4_01667"/>
<dbReference type="eggNOG" id="ENOG50300AB">
    <property type="taxonomic scope" value="Bacteria"/>
</dbReference>
<dbReference type="Gene3D" id="2.30.30.30">
    <property type="match status" value="1"/>
</dbReference>
<dbReference type="RefSeq" id="WP_008487313.1">
    <property type="nucleotide sequence ID" value="NZ_AMRG01000002.1"/>
</dbReference>
<name>K2KWP0_9GAMM</name>
<sequence length="84" mass="9660">MAVGPTFVYNSPRILGQTVFIKRGPHQGKLGMVRKQVDDDHFTVTHGDFGDQHITFERGEFLVYRHRKMRIPIDRVIGKSPNVI</sequence>
<evidence type="ECO:0000313" key="1">
    <source>
        <dbReference type="EMBL" id="EKE86909.1"/>
    </source>
</evidence>
<evidence type="ECO:0008006" key="3">
    <source>
        <dbReference type="Google" id="ProtNLM"/>
    </source>
</evidence>
<dbReference type="InterPro" id="IPR025023">
    <property type="entry name" value="DUF3912"/>
</dbReference>
<dbReference type="InterPro" id="IPR014722">
    <property type="entry name" value="Rib_uL2_dom2"/>
</dbReference>
<evidence type="ECO:0000313" key="2">
    <source>
        <dbReference type="Proteomes" id="UP000014115"/>
    </source>
</evidence>
<dbReference type="PATRIC" id="fig|740709.3.peg.335"/>
<dbReference type="EMBL" id="AMRG01000002">
    <property type="protein sequence ID" value="EKE86909.1"/>
    <property type="molecule type" value="Genomic_DNA"/>
</dbReference>
<dbReference type="Pfam" id="PF13051">
    <property type="entry name" value="DUF3912"/>
    <property type="match status" value="1"/>
</dbReference>
<dbReference type="AlphaFoldDB" id="K2KWP0"/>
<gene>
    <name evidence="1" type="ORF">A10D4_01667</name>
</gene>
<organism evidence="1 2">
    <name type="scientific">Idiomarina xiamenensis 10-D-4</name>
    <dbReference type="NCBI Taxonomy" id="740709"/>
    <lineage>
        <taxon>Bacteria</taxon>
        <taxon>Pseudomonadati</taxon>
        <taxon>Pseudomonadota</taxon>
        <taxon>Gammaproteobacteria</taxon>
        <taxon>Alteromonadales</taxon>
        <taxon>Idiomarinaceae</taxon>
        <taxon>Idiomarina</taxon>
    </lineage>
</organism>
<protein>
    <recommendedName>
        <fullName evidence="3">KOW domain-containing protein</fullName>
    </recommendedName>
</protein>